<feature type="region of interest" description="Disordered" evidence="1">
    <location>
        <begin position="32"/>
        <end position="96"/>
    </location>
</feature>
<dbReference type="Proteomes" id="UP001146351">
    <property type="component" value="Unassembled WGS sequence"/>
</dbReference>
<proteinExistence type="predicted"/>
<organism evidence="2 3">
    <name type="scientific">Penicillium capsulatum</name>
    <dbReference type="NCBI Taxonomy" id="69766"/>
    <lineage>
        <taxon>Eukaryota</taxon>
        <taxon>Fungi</taxon>
        <taxon>Dikarya</taxon>
        <taxon>Ascomycota</taxon>
        <taxon>Pezizomycotina</taxon>
        <taxon>Eurotiomycetes</taxon>
        <taxon>Eurotiomycetidae</taxon>
        <taxon>Eurotiales</taxon>
        <taxon>Aspergillaceae</taxon>
        <taxon>Penicillium</taxon>
    </lineage>
</organism>
<name>A0A9W9LVY1_9EURO</name>
<reference evidence="2" key="2">
    <citation type="journal article" date="2023" name="IMA Fungus">
        <title>Comparative genomic study of the Penicillium genus elucidates a diverse pangenome and 15 lateral gene transfer events.</title>
        <authorList>
            <person name="Petersen C."/>
            <person name="Sorensen T."/>
            <person name="Nielsen M.R."/>
            <person name="Sondergaard T.E."/>
            <person name="Sorensen J.L."/>
            <person name="Fitzpatrick D.A."/>
            <person name="Frisvad J.C."/>
            <person name="Nielsen K.L."/>
        </authorList>
    </citation>
    <scope>NUCLEOTIDE SEQUENCE</scope>
    <source>
        <strain evidence="2">IBT 21917</strain>
    </source>
</reference>
<comment type="caution">
    <text evidence="2">The sequence shown here is derived from an EMBL/GenBank/DDBJ whole genome shotgun (WGS) entry which is preliminary data.</text>
</comment>
<evidence type="ECO:0000256" key="1">
    <source>
        <dbReference type="SAM" id="MobiDB-lite"/>
    </source>
</evidence>
<dbReference type="EMBL" id="JAPQKO010000002">
    <property type="protein sequence ID" value="KAJ5179500.1"/>
    <property type="molecule type" value="Genomic_DNA"/>
</dbReference>
<sequence length="96" mass="10411">MNKICQFYRDNKAENTSNTPYCMRAGCKADATTHTIQTQSKPTTPKQSPRPPKTIPDDPGQAETEMAAGTRRIGIETKTRATCKESGEAPTADPPA</sequence>
<gene>
    <name evidence="2" type="ORF">N7492_002710</name>
</gene>
<evidence type="ECO:0000313" key="3">
    <source>
        <dbReference type="Proteomes" id="UP001146351"/>
    </source>
</evidence>
<reference evidence="2" key="1">
    <citation type="submission" date="2022-11" db="EMBL/GenBank/DDBJ databases">
        <authorList>
            <person name="Petersen C."/>
        </authorList>
    </citation>
    <scope>NUCLEOTIDE SEQUENCE</scope>
    <source>
        <strain evidence="2">IBT 21917</strain>
    </source>
</reference>
<feature type="compositionally biased region" description="Polar residues" evidence="1">
    <location>
        <begin position="32"/>
        <end position="47"/>
    </location>
</feature>
<evidence type="ECO:0000313" key="2">
    <source>
        <dbReference type="EMBL" id="KAJ5179500.1"/>
    </source>
</evidence>
<keyword evidence="3" id="KW-1185">Reference proteome</keyword>
<feature type="compositionally biased region" description="Basic and acidic residues" evidence="1">
    <location>
        <begin position="73"/>
        <end position="87"/>
    </location>
</feature>
<dbReference type="AlphaFoldDB" id="A0A9W9LVY1"/>
<accession>A0A9W9LVY1</accession>
<protein>
    <submittedName>
        <fullName evidence="2">Uncharacterized protein</fullName>
    </submittedName>
</protein>